<name>A0A5N0VH36_9PSEU</name>
<feature type="compositionally biased region" description="Basic and acidic residues" evidence="2">
    <location>
        <begin position="925"/>
        <end position="934"/>
    </location>
</feature>
<dbReference type="Proteomes" id="UP000319769">
    <property type="component" value="Unassembled WGS sequence"/>
</dbReference>
<organism evidence="3 4">
    <name type="scientific">Amycolatopsis acidicola</name>
    <dbReference type="NCBI Taxonomy" id="2596893"/>
    <lineage>
        <taxon>Bacteria</taxon>
        <taxon>Bacillati</taxon>
        <taxon>Actinomycetota</taxon>
        <taxon>Actinomycetes</taxon>
        <taxon>Pseudonocardiales</taxon>
        <taxon>Pseudonocardiaceae</taxon>
        <taxon>Amycolatopsis</taxon>
    </lineage>
</organism>
<feature type="region of interest" description="Disordered" evidence="2">
    <location>
        <begin position="1330"/>
        <end position="1364"/>
    </location>
</feature>
<dbReference type="OrthoDB" id="3202351at2"/>
<feature type="coiled-coil region" evidence="1">
    <location>
        <begin position="433"/>
        <end position="488"/>
    </location>
</feature>
<evidence type="ECO:0000313" key="4">
    <source>
        <dbReference type="Proteomes" id="UP000319769"/>
    </source>
</evidence>
<dbReference type="RefSeq" id="WP_144748984.1">
    <property type="nucleotide sequence ID" value="NZ_VMNW02000008.1"/>
</dbReference>
<feature type="compositionally biased region" description="Basic and acidic residues" evidence="2">
    <location>
        <begin position="875"/>
        <end position="889"/>
    </location>
</feature>
<keyword evidence="4" id="KW-1185">Reference proteome</keyword>
<feature type="region of interest" description="Disordered" evidence="2">
    <location>
        <begin position="873"/>
        <end position="945"/>
    </location>
</feature>
<feature type="compositionally biased region" description="Polar residues" evidence="2">
    <location>
        <begin position="1342"/>
        <end position="1354"/>
    </location>
</feature>
<comment type="caution">
    <text evidence="3">The sequence shown here is derived from an EMBL/GenBank/DDBJ whole genome shotgun (WGS) entry which is preliminary data.</text>
</comment>
<evidence type="ECO:0000256" key="2">
    <source>
        <dbReference type="SAM" id="MobiDB-lite"/>
    </source>
</evidence>
<keyword evidence="1" id="KW-0175">Coiled coil</keyword>
<evidence type="ECO:0000256" key="1">
    <source>
        <dbReference type="SAM" id="Coils"/>
    </source>
</evidence>
<gene>
    <name evidence="3" type="ORF">FPZ12_008100</name>
</gene>
<feature type="compositionally biased region" description="Basic and acidic residues" evidence="2">
    <location>
        <begin position="901"/>
        <end position="915"/>
    </location>
</feature>
<dbReference type="EMBL" id="VMNW02000008">
    <property type="protein sequence ID" value="KAA9163982.1"/>
    <property type="molecule type" value="Genomic_DNA"/>
</dbReference>
<feature type="coiled-coil region" evidence="1">
    <location>
        <begin position="955"/>
        <end position="982"/>
    </location>
</feature>
<feature type="coiled-coil region" evidence="1">
    <location>
        <begin position="268"/>
        <end position="378"/>
    </location>
</feature>
<reference evidence="3" key="1">
    <citation type="submission" date="2019-09" db="EMBL/GenBank/DDBJ databases">
        <authorList>
            <person name="Teo W.F.A."/>
            <person name="Duangmal K."/>
        </authorList>
    </citation>
    <scope>NUCLEOTIDE SEQUENCE [LARGE SCALE GENOMIC DNA]</scope>
    <source>
        <strain evidence="3">K81G1</strain>
    </source>
</reference>
<accession>A0A5N0VH36</accession>
<sequence length="1364" mass="149687">MVAEWVDSDDRVLLTGAIYEWDGRVRPRDYNGASKDNLKRTWWCVHPEAAIEGSTLDDLPFTFRTAGQYDRDGFKKHLNGLAAQGVNAVVTGPTITEWHQALRERRFDPDLFRYFTEVNATEGGIDALFDGIDSPGAFVRYLLRFVSDRSRTAPVRDLLSETEVEIAKRPGYLAERDFCVQARPKVLELGDAHRKVSDATTTREAMRRRIAGYKKALLDKADEAAAVRRLAQERRTFLDEHFREKRSEADTARRRRDEYHRLAALFRLETAKKNVAAATARAEELALDVNGWEALGAKAVLDEAKATLSARKQALAAAAEEARPLLELIGKAQAEWAGSLEGAIDHAERRLATLDAEVEKARERKKAAEYTRRKAHERYVELSGEAQALTGQISRFQTARAQATEDGTLGSAERIEEALERCRGRLRSCAAALERLSSERIALDEALTEADRDCTTARELSTKAIGARDKLRSELTALESRAASLGDDARLRQLFQADSVDLTESAAEAITLLSGSVATVETDVLGTRLALVQDENAVDGLKADQLLPPRPAVVNVLTALHDAGITGFSGWSYLAAHIPIGERQAKIAEMPEVLEGVVVYGDPAEAAARIEAEVDDAVVMASANAFPSARAPRVVLGPAAARYDADAASAELIRRTRRLEAGRARLADLTTERDNAAGKVAAIRALVADFPEDGIFGLRIRVRTAETVAGTATADEAAALGRREDLTGRRNAIVDEHAREQAALPELRIASGRLQQLAREEQEVVNPANARLEAIPALQEVEREAGETASAVYEAADEQIEYLRDEVRGLQGSKRTWSATRATLSEEPIRTGKNLETTEAVVEELKGLLRQQFPEAELRRAETEAEAAVKAAASRWERHSGPVRSRAEELADTAAAGNNDLRQEALERARAEQHTTSRRLGAADSELREAESELRAASPRGRMRHAELKAEPADRAEALRQAVEADEQATVLQTEAGQLERERDDAGRAADDAGRRIGVLNDQADLFRAIEPADAATGVVPDSDDEVRSKVKGLAQEFEAQENEYTGLLGIRSQQAERLRSWAAEDRFAAVAEDENGQAVRRLRELFRSEQLYERVAVRADELAGDLDVRQQAITRQLLQVEEHKRNVVSRLGDLVEDALRLLGRASVLSELPEGVGPWAGFRFLSVDARQRPTPEQISLRIGDLVDRMVNSRKVEADPTELLWRATEASVSEGFRASVLKPAPDQPTGRTPVEDMRKWSGGENLTASLVLFCVMARLRTEQRTGLRSGSAGGLVPLDNPLGKANYLPFLDLQRRVARANGVQLVFLTGIGDLGAVTAFPRIAAMHKRPSATRPGRAYVSNDLDNSSTGSTQSVDVVASVRREP</sequence>
<proteinExistence type="predicted"/>
<evidence type="ECO:0000313" key="3">
    <source>
        <dbReference type="EMBL" id="KAA9163982.1"/>
    </source>
</evidence>
<evidence type="ECO:0008006" key="5">
    <source>
        <dbReference type="Google" id="ProtNLM"/>
    </source>
</evidence>
<protein>
    <recommendedName>
        <fullName evidence="5">Chromosome segregation ATPase</fullName>
    </recommendedName>
</protein>